<dbReference type="GeneID" id="83065218"/>
<organism evidence="2 3">
    <name type="scientific">Lysobacter enzymogenes</name>
    <dbReference type="NCBI Taxonomy" id="69"/>
    <lineage>
        <taxon>Bacteria</taxon>
        <taxon>Pseudomonadati</taxon>
        <taxon>Pseudomonadota</taxon>
        <taxon>Gammaproteobacteria</taxon>
        <taxon>Lysobacterales</taxon>
        <taxon>Lysobacteraceae</taxon>
        <taxon>Lysobacter</taxon>
    </lineage>
</organism>
<evidence type="ECO:0000256" key="1">
    <source>
        <dbReference type="SAM" id="SignalP"/>
    </source>
</evidence>
<name>A0AAU9AI58_LYSEN</name>
<feature type="chain" id="PRO_5043583199" description="Secreted protein" evidence="1">
    <location>
        <begin position="24"/>
        <end position="127"/>
    </location>
</feature>
<protein>
    <recommendedName>
        <fullName evidence="4">Secreted protein</fullName>
    </recommendedName>
</protein>
<accession>A0AAU9AI58</accession>
<proteinExistence type="predicted"/>
<sequence>MNVQLVKWSLAAALLCAAAPALAGDPPACKTAPPEALVRDFNICVHAADPTKACLKYRLNARVYDNAQGLLPPLGGIGAQYWRASPALLGSPQGLVYNVAVGAKGKPVAKRYFTDDSFKSFCQVAGK</sequence>
<evidence type="ECO:0000313" key="2">
    <source>
        <dbReference type="EMBL" id="BAV98887.1"/>
    </source>
</evidence>
<feature type="signal peptide" evidence="1">
    <location>
        <begin position="1"/>
        <end position="23"/>
    </location>
</feature>
<dbReference type="KEGG" id="lem:LEN_3400"/>
<dbReference type="EMBL" id="AP014940">
    <property type="protein sequence ID" value="BAV98887.1"/>
    <property type="molecule type" value="Genomic_DNA"/>
</dbReference>
<reference evidence="2 3" key="1">
    <citation type="journal article" date="2017" name="DNA Res.">
        <title>Complete genome sequence and expression profile of the commercial lytic enzyme producer Lysobacter enzymogenes M497-1.</title>
        <authorList>
            <person name="Takami H."/>
            <person name="Toyoda A."/>
            <person name="Uchiyama I."/>
            <person name="Itoh T."/>
            <person name="Takaki Y."/>
            <person name="Arai W."/>
            <person name="Nishi S."/>
            <person name="Kawai M."/>
            <person name="Shinya K."/>
            <person name="Ikeda H."/>
        </authorList>
    </citation>
    <scope>NUCLEOTIDE SEQUENCE [LARGE SCALE GENOMIC DNA]</scope>
    <source>
        <strain evidence="2 3">M497-1</strain>
    </source>
</reference>
<evidence type="ECO:0000313" key="3">
    <source>
        <dbReference type="Proteomes" id="UP000218824"/>
    </source>
</evidence>
<gene>
    <name evidence="2" type="ORF">LEN_3400</name>
</gene>
<dbReference type="AlphaFoldDB" id="A0AAU9AI58"/>
<evidence type="ECO:0008006" key="4">
    <source>
        <dbReference type="Google" id="ProtNLM"/>
    </source>
</evidence>
<keyword evidence="1" id="KW-0732">Signal</keyword>
<dbReference type="Proteomes" id="UP000218824">
    <property type="component" value="Chromosome"/>
</dbReference>
<dbReference type="RefSeq" id="WP_096379244.1">
    <property type="nucleotide sequence ID" value="NZ_AP014940.1"/>
</dbReference>